<evidence type="ECO:0000256" key="1">
    <source>
        <dbReference type="ARBA" id="ARBA00023027"/>
    </source>
</evidence>
<dbReference type="SUPFAM" id="SSF51735">
    <property type="entry name" value="NAD(P)-binding Rossmann-fold domains"/>
    <property type="match status" value="1"/>
</dbReference>
<organism evidence="3">
    <name type="scientific">marine sediment metagenome</name>
    <dbReference type="NCBI Taxonomy" id="412755"/>
    <lineage>
        <taxon>unclassified sequences</taxon>
        <taxon>metagenomes</taxon>
        <taxon>ecological metagenomes</taxon>
    </lineage>
</organism>
<dbReference type="GO" id="GO:0006635">
    <property type="term" value="P:fatty acid beta-oxidation"/>
    <property type="evidence" value="ECO:0007669"/>
    <property type="project" value="TreeGrafter"/>
</dbReference>
<dbReference type="InterPro" id="IPR036291">
    <property type="entry name" value="NAD(P)-bd_dom_sf"/>
</dbReference>
<proteinExistence type="predicted"/>
<comment type="caution">
    <text evidence="3">The sequence shown here is derived from an EMBL/GenBank/DDBJ whole genome shotgun (WGS) entry which is preliminary data.</text>
</comment>
<dbReference type="Pfam" id="PF02737">
    <property type="entry name" value="3HCDH_N"/>
    <property type="match status" value="1"/>
</dbReference>
<reference evidence="3" key="1">
    <citation type="journal article" date="2014" name="Front. Microbiol.">
        <title>High frequency of phylogenetically diverse reductive dehalogenase-homologous genes in deep subseafloor sedimentary metagenomes.</title>
        <authorList>
            <person name="Kawai M."/>
            <person name="Futagami T."/>
            <person name="Toyoda A."/>
            <person name="Takaki Y."/>
            <person name="Nishi S."/>
            <person name="Hori S."/>
            <person name="Arai W."/>
            <person name="Tsubouchi T."/>
            <person name="Morono Y."/>
            <person name="Uchiyama I."/>
            <person name="Ito T."/>
            <person name="Fujiyama A."/>
            <person name="Inagaki F."/>
            <person name="Takami H."/>
        </authorList>
    </citation>
    <scope>NUCLEOTIDE SEQUENCE</scope>
    <source>
        <strain evidence="3">Expedition CK06-06</strain>
    </source>
</reference>
<dbReference type="GO" id="GO:0003857">
    <property type="term" value="F:(3S)-3-hydroxyacyl-CoA dehydrogenase (NAD+) activity"/>
    <property type="evidence" value="ECO:0007669"/>
    <property type="project" value="TreeGrafter"/>
</dbReference>
<dbReference type="PANTHER" id="PTHR43561">
    <property type="match status" value="1"/>
</dbReference>
<evidence type="ECO:0000313" key="3">
    <source>
        <dbReference type="EMBL" id="GAG95061.1"/>
    </source>
</evidence>
<dbReference type="Gene3D" id="3.40.50.720">
    <property type="entry name" value="NAD(P)-binding Rossmann-like Domain"/>
    <property type="match status" value="1"/>
</dbReference>
<gene>
    <name evidence="3" type="ORF">S01H4_36783</name>
</gene>
<dbReference type="InterPro" id="IPR006176">
    <property type="entry name" value="3-OHacyl-CoA_DH_NAD-bd"/>
</dbReference>
<sequence length="63" mass="6971">MKINIVCVIGAGIMGAGIAQLISTYGYKVNLVDMNEELLNKAKNAIEKNYKVNEIIHIKPVRI</sequence>
<keyword evidence="1" id="KW-0520">NAD</keyword>
<feature type="domain" description="3-hydroxyacyl-CoA dehydrogenase NAD binding" evidence="2">
    <location>
        <begin position="6"/>
        <end position="51"/>
    </location>
</feature>
<accession>X1DF70</accession>
<dbReference type="EMBL" id="BART01019693">
    <property type="protein sequence ID" value="GAG95061.1"/>
    <property type="molecule type" value="Genomic_DNA"/>
</dbReference>
<dbReference type="GO" id="GO:0005739">
    <property type="term" value="C:mitochondrion"/>
    <property type="evidence" value="ECO:0007669"/>
    <property type="project" value="TreeGrafter"/>
</dbReference>
<dbReference type="InterPro" id="IPR052242">
    <property type="entry name" value="Mito_3-hydroxyacyl-CoA_DH"/>
</dbReference>
<dbReference type="GO" id="GO:0070403">
    <property type="term" value="F:NAD+ binding"/>
    <property type="evidence" value="ECO:0007669"/>
    <property type="project" value="InterPro"/>
</dbReference>
<evidence type="ECO:0000259" key="2">
    <source>
        <dbReference type="Pfam" id="PF02737"/>
    </source>
</evidence>
<dbReference type="AlphaFoldDB" id="X1DF70"/>
<dbReference type="PANTHER" id="PTHR43561:SF3">
    <property type="entry name" value="HYDROXYACYL-COENZYME A DEHYDROGENASE, MITOCHONDRIAL"/>
    <property type="match status" value="1"/>
</dbReference>
<name>X1DF70_9ZZZZ</name>
<protein>
    <recommendedName>
        <fullName evidence="2">3-hydroxyacyl-CoA dehydrogenase NAD binding domain-containing protein</fullName>
    </recommendedName>
</protein>